<evidence type="ECO:0000313" key="2">
    <source>
        <dbReference type="Proteomes" id="UP000266723"/>
    </source>
</evidence>
<protein>
    <submittedName>
        <fullName evidence="1">Uncharacterized protein</fullName>
    </submittedName>
</protein>
<dbReference type="Proteomes" id="UP000266723">
    <property type="component" value="Unassembled WGS sequence"/>
</dbReference>
<accession>A0ABQ7BNL2</accession>
<name>A0ABQ7BNL2_BRACR</name>
<dbReference type="EMBL" id="QGKV02001507">
    <property type="protein sequence ID" value="KAF3533726.1"/>
    <property type="molecule type" value="Genomic_DNA"/>
</dbReference>
<organism evidence="1 2">
    <name type="scientific">Brassica cretica</name>
    <name type="common">Mustard</name>
    <dbReference type="NCBI Taxonomy" id="69181"/>
    <lineage>
        <taxon>Eukaryota</taxon>
        <taxon>Viridiplantae</taxon>
        <taxon>Streptophyta</taxon>
        <taxon>Embryophyta</taxon>
        <taxon>Tracheophyta</taxon>
        <taxon>Spermatophyta</taxon>
        <taxon>Magnoliopsida</taxon>
        <taxon>eudicotyledons</taxon>
        <taxon>Gunneridae</taxon>
        <taxon>Pentapetalae</taxon>
        <taxon>rosids</taxon>
        <taxon>malvids</taxon>
        <taxon>Brassicales</taxon>
        <taxon>Brassicaceae</taxon>
        <taxon>Brassiceae</taxon>
        <taxon>Brassica</taxon>
    </lineage>
</organism>
<evidence type="ECO:0000313" key="1">
    <source>
        <dbReference type="EMBL" id="KAF3533726.1"/>
    </source>
</evidence>
<reference evidence="1 2" key="1">
    <citation type="journal article" date="2020" name="BMC Genomics">
        <title>Intraspecific diversification of the crop wild relative Brassica cretica Lam. using demographic model selection.</title>
        <authorList>
            <person name="Kioukis A."/>
            <person name="Michalopoulou V.A."/>
            <person name="Briers L."/>
            <person name="Pirintsos S."/>
            <person name="Studholme D.J."/>
            <person name="Pavlidis P."/>
            <person name="Sarris P.F."/>
        </authorList>
    </citation>
    <scope>NUCLEOTIDE SEQUENCE [LARGE SCALE GENOMIC DNA]</scope>
    <source>
        <strain evidence="2">cv. PFS-1207/04</strain>
    </source>
</reference>
<keyword evidence="2" id="KW-1185">Reference proteome</keyword>
<gene>
    <name evidence="1" type="ORF">DY000_02040512</name>
</gene>
<sequence>MSPPSSPSSLDDAGDKSRRIYSRRHSYQSKIELSHPSHSRCNPVVKGLSNKEISLVTNLFEISVYSFL</sequence>
<comment type="caution">
    <text evidence="1">The sequence shown here is derived from an EMBL/GenBank/DDBJ whole genome shotgun (WGS) entry which is preliminary data.</text>
</comment>
<proteinExistence type="predicted"/>